<evidence type="ECO:0000256" key="1">
    <source>
        <dbReference type="SAM" id="MobiDB-lite"/>
    </source>
</evidence>
<accession>A0A4Z1SQK3</accession>
<dbReference type="EMBL" id="VDLU01000002">
    <property type="protein sequence ID" value="TNJ28134.1"/>
    <property type="molecule type" value="Genomic_DNA"/>
</dbReference>
<protein>
    <submittedName>
        <fullName evidence="2">Uncharacterized protein</fullName>
    </submittedName>
</protein>
<sequence length="271" mass="31318">MQSLARLNPEPREDEPLHESVPEPSLKESEYETATLSHNPLLDAISTITDDTEDKHTNVSDVAHGEASTPSQKDSKGDSSSNSDLISLPEYTLSKPSNVVQERVEDLVTFLESVENKPGTFMVESNNNPSRSFVGVFDYILHELTACNIESFRQLERYQDTCYDLFNRLHIFMKEFTIEYVMQMSELGIASPYHSRASAYIAACTEELLHELERKDFVRRLRRDRHDNKKTGRRKFHEMRVKYQRLSSSRVHGLAHLPAYESNFPTRLQYR</sequence>
<keyword evidence="3" id="KW-1185">Reference proteome</keyword>
<organism evidence="2 3">
    <name type="scientific">Giardia muris</name>
    <dbReference type="NCBI Taxonomy" id="5742"/>
    <lineage>
        <taxon>Eukaryota</taxon>
        <taxon>Metamonada</taxon>
        <taxon>Diplomonadida</taxon>
        <taxon>Hexamitidae</taxon>
        <taxon>Giardiinae</taxon>
        <taxon>Giardia</taxon>
    </lineage>
</organism>
<comment type="caution">
    <text evidence="2">The sequence shown here is derived from an EMBL/GenBank/DDBJ whole genome shotgun (WGS) entry which is preliminary data.</text>
</comment>
<reference evidence="2 3" key="1">
    <citation type="submission" date="2019-05" db="EMBL/GenBank/DDBJ databases">
        <title>The compact genome of Giardia muris reveals important steps in the evolution of intestinal protozoan parasites.</title>
        <authorList>
            <person name="Xu F."/>
            <person name="Jimenez-Gonzalez A."/>
            <person name="Einarsson E."/>
            <person name="Astvaldsson A."/>
            <person name="Peirasmaki D."/>
            <person name="Eckmann L."/>
            <person name="Andersson J.O."/>
            <person name="Svard S.G."/>
            <person name="Jerlstrom-Hultqvist J."/>
        </authorList>
    </citation>
    <scope>NUCLEOTIDE SEQUENCE [LARGE SCALE GENOMIC DNA]</scope>
    <source>
        <strain evidence="2 3">Roberts-Thomson</strain>
    </source>
</reference>
<name>A0A4Z1SQK3_GIAMU</name>
<feature type="compositionally biased region" description="Low complexity" evidence="1">
    <location>
        <begin position="78"/>
        <end position="87"/>
    </location>
</feature>
<feature type="compositionally biased region" description="Basic and acidic residues" evidence="1">
    <location>
        <begin position="9"/>
        <end position="30"/>
    </location>
</feature>
<evidence type="ECO:0000313" key="2">
    <source>
        <dbReference type="EMBL" id="TNJ28134.1"/>
    </source>
</evidence>
<dbReference type="VEuPathDB" id="GiardiaDB:GMRT_15198"/>
<dbReference type="Proteomes" id="UP000315496">
    <property type="component" value="Chromosome 2"/>
</dbReference>
<feature type="region of interest" description="Disordered" evidence="1">
    <location>
        <begin position="1"/>
        <end position="88"/>
    </location>
</feature>
<gene>
    <name evidence="2" type="ORF">GMRT_15198</name>
</gene>
<proteinExistence type="predicted"/>
<dbReference type="AlphaFoldDB" id="A0A4Z1SQK3"/>
<evidence type="ECO:0000313" key="3">
    <source>
        <dbReference type="Proteomes" id="UP000315496"/>
    </source>
</evidence>